<keyword evidence="2" id="KW-0963">Cytoplasm</keyword>
<dbReference type="Pfam" id="PF12697">
    <property type="entry name" value="Abhydrolase_6"/>
    <property type="match status" value="1"/>
</dbReference>
<protein>
    <recommendedName>
        <fullName evidence="11">Kinesin-like protein</fullName>
    </recommendedName>
</protein>
<dbReference type="GO" id="GO:0051231">
    <property type="term" value="P:spindle elongation"/>
    <property type="evidence" value="ECO:0007669"/>
    <property type="project" value="TreeGrafter"/>
</dbReference>
<dbReference type="GO" id="GO:0005875">
    <property type="term" value="C:microtubule associated complex"/>
    <property type="evidence" value="ECO:0007669"/>
    <property type="project" value="TreeGrafter"/>
</dbReference>
<keyword evidence="4 9" id="KW-0863">Zinc-finger</keyword>
<dbReference type="PANTHER" id="PTHR47969">
    <property type="entry name" value="CHROMOSOME-ASSOCIATED KINESIN KIF4A-RELATED"/>
    <property type="match status" value="1"/>
</dbReference>
<keyword evidence="4 9" id="KW-0479">Metal-binding</keyword>
<dbReference type="PRINTS" id="PR00380">
    <property type="entry name" value="KINESINHEAVY"/>
</dbReference>
<dbReference type="GO" id="GO:0005524">
    <property type="term" value="F:ATP binding"/>
    <property type="evidence" value="ECO:0007669"/>
    <property type="project" value="UniProtKB-UniRule"/>
</dbReference>
<dbReference type="InterPro" id="IPR036961">
    <property type="entry name" value="Kinesin_motor_dom_sf"/>
</dbReference>
<evidence type="ECO:0000256" key="6">
    <source>
        <dbReference type="ARBA" id="ARBA00022840"/>
    </source>
</evidence>
<keyword evidence="6 10" id="KW-0067">ATP-binding</keyword>
<dbReference type="Gene3D" id="3.40.50.1820">
    <property type="entry name" value="alpha/beta hydrolase"/>
    <property type="match status" value="1"/>
</dbReference>
<accession>A0A819BRD7</accession>
<dbReference type="SUPFAM" id="SSF53474">
    <property type="entry name" value="alpha/beta-Hydrolases"/>
    <property type="match status" value="1"/>
</dbReference>
<organism evidence="14 15">
    <name type="scientific">Adineta steineri</name>
    <dbReference type="NCBI Taxonomy" id="433720"/>
    <lineage>
        <taxon>Eukaryota</taxon>
        <taxon>Metazoa</taxon>
        <taxon>Spiralia</taxon>
        <taxon>Gnathifera</taxon>
        <taxon>Rotifera</taxon>
        <taxon>Eurotatoria</taxon>
        <taxon>Bdelloidea</taxon>
        <taxon>Adinetida</taxon>
        <taxon>Adinetidae</taxon>
        <taxon>Adineta</taxon>
    </lineage>
</organism>
<dbReference type="PROSITE" id="PS00411">
    <property type="entry name" value="KINESIN_MOTOR_1"/>
    <property type="match status" value="1"/>
</dbReference>
<keyword evidence="8" id="KW-0206">Cytoskeleton</keyword>
<comment type="caution">
    <text evidence="14">The sequence shown here is derived from an EMBL/GenBank/DDBJ whole genome shotgun (WGS) entry which is preliminary data.</text>
</comment>
<dbReference type="Gene3D" id="2.60.40.1970">
    <property type="entry name" value="YEATS domain"/>
    <property type="match status" value="1"/>
</dbReference>
<dbReference type="InterPro" id="IPR027640">
    <property type="entry name" value="Kinesin-like_fam"/>
</dbReference>
<proteinExistence type="inferred from homology"/>
<dbReference type="AlphaFoldDB" id="A0A819BRD7"/>
<evidence type="ECO:0000256" key="1">
    <source>
        <dbReference type="ARBA" id="ARBA00004245"/>
    </source>
</evidence>
<dbReference type="Proteomes" id="UP000663844">
    <property type="component" value="Unassembled WGS sequence"/>
</dbReference>
<dbReference type="GO" id="GO:0008017">
    <property type="term" value="F:microtubule binding"/>
    <property type="evidence" value="ECO:0007669"/>
    <property type="project" value="InterPro"/>
</dbReference>
<dbReference type="PANTHER" id="PTHR47969:SF15">
    <property type="entry name" value="CHROMOSOME-ASSOCIATED KINESIN KIF4A-RELATED"/>
    <property type="match status" value="1"/>
</dbReference>
<dbReference type="SUPFAM" id="SSF57850">
    <property type="entry name" value="RING/U-box"/>
    <property type="match status" value="1"/>
</dbReference>
<dbReference type="EMBL" id="CAJOAZ010001376">
    <property type="protein sequence ID" value="CAF3806114.1"/>
    <property type="molecule type" value="Genomic_DNA"/>
</dbReference>
<keyword evidence="10 11" id="KW-0505">Motor protein</keyword>
<dbReference type="InterPro" id="IPR029058">
    <property type="entry name" value="AB_hydrolase_fold"/>
</dbReference>
<dbReference type="InterPro" id="IPR001841">
    <property type="entry name" value="Znf_RING"/>
</dbReference>
<evidence type="ECO:0000259" key="12">
    <source>
        <dbReference type="PROSITE" id="PS50067"/>
    </source>
</evidence>
<dbReference type="GO" id="GO:0003777">
    <property type="term" value="F:microtubule motor activity"/>
    <property type="evidence" value="ECO:0007669"/>
    <property type="project" value="InterPro"/>
</dbReference>
<feature type="domain" description="RING-type" evidence="13">
    <location>
        <begin position="681"/>
        <end position="724"/>
    </location>
</feature>
<reference evidence="14" key="1">
    <citation type="submission" date="2021-02" db="EMBL/GenBank/DDBJ databases">
        <authorList>
            <person name="Nowell W R."/>
        </authorList>
    </citation>
    <scope>NUCLEOTIDE SEQUENCE</scope>
</reference>
<gene>
    <name evidence="14" type="ORF">OXD698_LOCUS18550</name>
</gene>
<evidence type="ECO:0000256" key="3">
    <source>
        <dbReference type="ARBA" id="ARBA00022741"/>
    </source>
</evidence>
<name>A0A819BRD7_9BILA</name>
<keyword evidence="3 10" id="KW-0547">Nucleotide-binding</keyword>
<dbReference type="PROSITE" id="PS50067">
    <property type="entry name" value="KINESIN_MOTOR_2"/>
    <property type="match status" value="1"/>
</dbReference>
<feature type="binding site" evidence="10">
    <location>
        <begin position="91"/>
        <end position="98"/>
    </location>
    <ligand>
        <name>ATP</name>
        <dbReference type="ChEBI" id="CHEBI:30616"/>
    </ligand>
</feature>
<keyword evidence="5" id="KW-0862">Zinc</keyword>
<dbReference type="InterPro" id="IPR038704">
    <property type="entry name" value="YEAST_sf"/>
</dbReference>
<dbReference type="InterPro" id="IPR001752">
    <property type="entry name" value="Kinesin_motor_dom"/>
</dbReference>
<dbReference type="InterPro" id="IPR027417">
    <property type="entry name" value="P-loop_NTPase"/>
</dbReference>
<evidence type="ECO:0000313" key="14">
    <source>
        <dbReference type="EMBL" id="CAF3806114.1"/>
    </source>
</evidence>
<keyword evidence="7" id="KW-0175">Coiled coil</keyword>
<dbReference type="GO" id="GO:0007052">
    <property type="term" value="P:mitotic spindle organization"/>
    <property type="evidence" value="ECO:0007669"/>
    <property type="project" value="TreeGrafter"/>
</dbReference>
<evidence type="ECO:0000256" key="4">
    <source>
        <dbReference type="ARBA" id="ARBA00022771"/>
    </source>
</evidence>
<evidence type="ECO:0000256" key="7">
    <source>
        <dbReference type="ARBA" id="ARBA00023054"/>
    </source>
</evidence>
<keyword evidence="11" id="KW-0493">Microtubule</keyword>
<comment type="similarity">
    <text evidence="10 11">Belongs to the TRAFAC class myosin-kinesin ATPase superfamily. Kinesin family.</text>
</comment>
<dbReference type="InterPro" id="IPR000073">
    <property type="entry name" value="AB_hydrolase_1"/>
</dbReference>
<sequence length="896" mass="102215">MSASISSIDLNNLSPIQVFIRIKPNNSNDENDTISFKYSKNNRTLTLPNSPSMSFDNIFPPESTQNDLFESISSLLHFPLYGYNSTIFAYGQTNSGKTYTMLGPNGKLSLSLDLMGIIPRTSRYLFAAIHKLTSSSSSSSIQYQVRVSYFEVYNARVYDLLNKKSHSLNIREDNQGNINVADAVEIPVDNSLELENILMQGNEKCRTAFTSMNSSSSRSHALLILWIERRERLTSTSREYKSYLGRLNLIDLAGSEDISRSKVEGDRFREAVNINTELLQLRRVLDALSSSSSSYIPYRDSTLTRLLQSSLSRTQSITILISHISSLNIDLYESVNTLKYSQIAKCIQRTSIPTPKLSKYIDTSDVMFGDYNDPIEYFYRRTVYIHTRSYGKIFARLAGHRYDEQQKCILLIHGSGPTNSSMFWNDLVRKLLLATSSSFSPSPYYFVAIDCPGYGRSDGDKQITRSYPDVFIEEIIDCISPITHKVYCLIGSSQGAAAVFNALVEKPTMSSFLAVQNPVSHDPQRFVSIKQPALLMYDINDDGHPVSVGRLVRKYIRNNHYYEYSSSQQSEWLEHNAHLKLLQLFNEYDVNNQLRTSSEISLPSLPACLSVAGGIISYLSSYNREPLYENSKEELKSILSTYEKQSVENNDLFIERIEPESIEDDESKAERLAIELTQTQCDLCNQHINSNDISKSLRLSDCRHLLCYSCCCETIKINSYECPVVDCATKLNISSSQLSLYSLPFSSDTEKHLIIQFGNSSKSSSSSSSGQRYEYIAYIKCKTKNMIDNVSFDINPEYPKSAIRVCQPPYELVRIMNLEFTCHFIIQWNKTLNWPKLRITYHVQNKQDNFIRNLLVRIPNQGNTMTKSHKTHEAVYNWTDRDRTKPNINYILLSYD</sequence>
<dbReference type="InterPro" id="IPR019821">
    <property type="entry name" value="Kinesin_motor_CS"/>
</dbReference>
<dbReference type="SMART" id="SM00129">
    <property type="entry name" value="KISc"/>
    <property type="match status" value="1"/>
</dbReference>
<evidence type="ECO:0000256" key="10">
    <source>
        <dbReference type="PROSITE-ProRule" id="PRU00283"/>
    </source>
</evidence>
<dbReference type="SUPFAM" id="SSF52540">
    <property type="entry name" value="P-loop containing nucleoside triphosphate hydrolases"/>
    <property type="match status" value="1"/>
</dbReference>
<dbReference type="GO" id="GO:0007018">
    <property type="term" value="P:microtubule-based movement"/>
    <property type="evidence" value="ECO:0007669"/>
    <property type="project" value="InterPro"/>
</dbReference>
<evidence type="ECO:0000256" key="11">
    <source>
        <dbReference type="RuleBase" id="RU000394"/>
    </source>
</evidence>
<dbReference type="Pfam" id="PF00225">
    <property type="entry name" value="Kinesin"/>
    <property type="match status" value="1"/>
</dbReference>
<evidence type="ECO:0000256" key="5">
    <source>
        <dbReference type="ARBA" id="ARBA00022833"/>
    </source>
</evidence>
<dbReference type="GO" id="GO:0005874">
    <property type="term" value="C:microtubule"/>
    <property type="evidence" value="ECO:0007669"/>
    <property type="project" value="UniProtKB-KW"/>
</dbReference>
<evidence type="ECO:0000256" key="2">
    <source>
        <dbReference type="ARBA" id="ARBA00022490"/>
    </source>
</evidence>
<evidence type="ECO:0000259" key="13">
    <source>
        <dbReference type="PROSITE" id="PS50089"/>
    </source>
</evidence>
<dbReference type="GO" id="GO:0008270">
    <property type="term" value="F:zinc ion binding"/>
    <property type="evidence" value="ECO:0007669"/>
    <property type="project" value="UniProtKB-KW"/>
</dbReference>
<evidence type="ECO:0000313" key="15">
    <source>
        <dbReference type="Proteomes" id="UP000663844"/>
    </source>
</evidence>
<dbReference type="Gene3D" id="3.40.850.10">
    <property type="entry name" value="Kinesin motor domain"/>
    <property type="match status" value="1"/>
</dbReference>
<evidence type="ECO:0000256" key="9">
    <source>
        <dbReference type="PROSITE-ProRule" id="PRU00175"/>
    </source>
</evidence>
<dbReference type="PROSITE" id="PS50089">
    <property type="entry name" value="ZF_RING_2"/>
    <property type="match status" value="1"/>
</dbReference>
<evidence type="ECO:0000256" key="8">
    <source>
        <dbReference type="ARBA" id="ARBA00023212"/>
    </source>
</evidence>
<comment type="subcellular location">
    <subcellularLocation>
        <location evidence="1">Cytoplasm</location>
        <location evidence="1">Cytoskeleton</location>
    </subcellularLocation>
</comment>
<feature type="domain" description="Kinesin motor" evidence="12">
    <location>
        <begin position="15"/>
        <end position="347"/>
    </location>
</feature>